<comment type="catalytic activity">
    <reaction evidence="10">
        <text>di-trans,octa-cis-undecaprenyl diphospho-N-acetyl-alpha-D-muramoyl-L-alanyl-D-glutamyl-meso-2,6-diaminopimeloyl-D-alanyl-D-alanine + UDP-N-acetyl-alpha-D-glucosamine = di-trans,octa-cis-undecaprenyl diphospho-[N-acetyl-alpha-D-glucosaminyl-(1-&gt;4)]-N-acetyl-alpha-D-muramoyl-L-alanyl-D-glutamyl-meso-2,6-diaminopimeloyl-D-alanyl-D-alanine + UDP + H(+)</text>
        <dbReference type="Rhea" id="RHEA:31227"/>
        <dbReference type="ChEBI" id="CHEBI:15378"/>
        <dbReference type="ChEBI" id="CHEBI:57705"/>
        <dbReference type="ChEBI" id="CHEBI:58223"/>
        <dbReference type="ChEBI" id="CHEBI:61387"/>
        <dbReference type="ChEBI" id="CHEBI:61388"/>
        <dbReference type="EC" id="2.4.1.227"/>
    </reaction>
</comment>
<dbReference type="UniPathway" id="UPA00219"/>
<dbReference type="Pfam" id="PF03033">
    <property type="entry name" value="Glyco_transf_28"/>
    <property type="match status" value="1"/>
</dbReference>
<reference evidence="13 14" key="1">
    <citation type="submission" date="2019-04" db="EMBL/GenBank/DDBJ databases">
        <title>Cohnella sp. nov. isolated from preserved vegetables.</title>
        <authorList>
            <person name="Lin S.-Y."/>
            <person name="Hung M.-H."/>
            <person name="Young C.-C."/>
        </authorList>
    </citation>
    <scope>NUCLEOTIDE SEQUENCE [LARGE SCALE GENOMIC DNA]</scope>
    <source>
        <strain evidence="13 14">CC-MHH1044</strain>
    </source>
</reference>
<evidence type="ECO:0000256" key="9">
    <source>
        <dbReference type="ARBA" id="ARBA00023316"/>
    </source>
</evidence>
<dbReference type="InterPro" id="IPR006009">
    <property type="entry name" value="GlcNAc_MurG"/>
</dbReference>
<evidence type="ECO:0000313" key="13">
    <source>
        <dbReference type="EMBL" id="THF76248.1"/>
    </source>
</evidence>
<feature type="binding site" evidence="10">
    <location>
        <position position="307"/>
    </location>
    <ligand>
        <name>UDP-N-acetyl-alpha-D-glucosamine</name>
        <dbReference type="ChEBI" id="CHEBI:57705"/>
    </ligand>
</feature>
<dbReference type="RefSeq" id="WP_136371525.1">
    <property type="nucleotide sequence ID" value="NZ_SSOB01000026.1"/>
</dbReference>
<dbReference type="InterPro" id="IPR007235">
    <property type="entry name" value="Glyco_trans_28_C"/>
</dbReference>
<dbReference type="GO" id="GO:0051991">
    <property type="term" value="F:UDP-N-acetyl-D-glucosamine:N-acetylmuramoyl-L-alanyl-D-glutamyl-meso-2,6-diaminopimelyl-D-alanyl-D-alanine-diphosphoundecaprenol 4-beta-N-acetylglucosaminlytransferase activity"/>
    <property type="evidence" value="ECO:0007669"/>
    <property type="project" value="RHEA"/>
</dbReference>
<dbReference type="PANTHER" id="PTHR21015">
    <property type="entry name" value="UDP-N-ACETYLGLUCOSAMINE--N-ACETYLMURAMYL-(PENTAPEPTIDE) PYROPHOSPHORYL-UNDECAPRENOL N-ACETYLGLUCOSAMINE TRANSFERASE 1"/>
    <property type="match status" value="1"/>
</dbReference>
<dbReference type="NCBIfam" id="NF009102">
    <property type="entry name" value="PRK12446.1"/>
    <property type="match status" value="1"/>
</dbReference>
<comment type="caution">
    <text evidence="10">Lacks conserved residue(s) required for the propagation of feature annotation.</text>
</comment>
<keyword evidence="7 10" id="KW-0472">Membrane</keyword>
<dbReference type="GO" id="GO:0051301">
    <property type="term" value="P:cell division"/>
    <property type="evidence" value="ECO:0007669"/>
    <property type="project" value="UniProtKB-KW"/>
</dbReference>
<sequence>MSNSHVQTRVDAANRILFTGGGSAGHVTVNLALIPQFLSDGWEVEYIGSETGIERELIASSLPIPYYPIATGKLRRYLSKDNIKDPFRVIKGVTQAYRHIRARRPDVVFSKGGFVSVPVVIGAWLNRVPVVLHESDLTPGLANKIASRFAVGICTTFPETEAYIGGGKCHYVGPVLREEIGMGGAERGLAFSGFSDGGLSGDRKPVILVMGGSLGSMSINTAVRQALPELTQRFRVVHLCGRGHLDPAADNPDYRQFEYIDKELPDLLAMSDLIVSRAGSNSLFEFLSLKKPMLLIPLTKQQSRGDQLLNAASFERSGYAKVLQEERLDAAQLVRAVADLYSDKESYIRRMGDTPIGDARGRLQRLIVQAAGKEAEG</sequence>
<dbReference type="Proteomes" id="UP000310636">
    <property type="component" value="Unassembled WGS sequence"/>
</dbReference>
<protein>
    <recommendedName>
        <fullName evidence="10">UDP-N-acetylglucosamine--N-acetylmuramyl-(pentapeptide) pyrophosphoryl-undecaprenol N-acetylglucosamine transferase</fullName>
        <ecNumber evidence="10">2.4.1.227</ecNumber>
    </recommendedName>
    <alternativeName>
        <fullName evidence="10">Undecaprenyl-PP-MurNAc-pentapeptide-UDPGlcNAc GlcNAc transferase</fullName>
    </alternativeName>
</protein>
<gene>
    <name evidence="10" type="primary">murG</name>
    <name evidence="13" type="ORF">E6C55_19675</name>
</gene>
<keyword evidence="5 10" id="KW-0133">Cell shape</keyword>
<dbReference type="GO" id="GO:0009252">
    <property type="term" value="P:peptidoglycan biosynthetic process"/>
    <property type="evidence" value="ECO:0007669"/>
    <property type="project" value="UniProtKB-UniRule"/>
</dbReference>
<dbReference type="CDD" id="cd03785">
    <property type="entry name" value="GT28_MurG"/>
    <property type="match status" value="1"/>
</dbReference>
<comment type="subcellular location">
    <subcellularLocation>
        <location evidence="10">Cell membrane</location>
        <topology evidence="10">Peripheral membrane protein</topology>
        <orientation evidence="10">Cytoplasmic side</orientation>
    </subcellularLocation>
</comment>
<dbReference type="GO" id="GO:0071555">
    <property type="term" value="P:cell wall organization"/>
    <property type="evidence" value="ECO:0007669"/>
    <property type="project" value="UniProtKB-KW"/>
</dbReference>
<organism evidence="13 14">
    <name type="scientific">Cohnella fermenti</name>
    <dbReference type="NCBI Taxonomy" id="2565925"/>
    <lineage>
        <taxon>Bacteria</taxon>
        <taxon>Bacillati</taxon>
        <taxon>Bacillota</taxon>
        <taxon>Bacilli</taxon>
        <taxon>Bacillales</taxon>
        <taxon>Paenibacillaceae</taxon>
        <taxon>Cohnella</taxon>
    </lineage>
</organism>
<keyword evidence="14" id="KW-1185">Reference proteome</keyword>
<accession>A0A4S4BN26</accession>
<comment type="caution">
    <text evidence="13">The sequence shown here is derived from an EMBL/GenBank/DDBJ whole genome shotgun (WGS) entry which is preliminary data.</text>
</comment>
<evidence type="ECO:0000256" key="1">
    <source>
        <dbReference type="ARBA" id="ARBA00022475"/>
    </source>
</evidence>
<dbReference type="GO" id="GO:0008360">
    <property type="term" value="P:regulation of cell shape"/>
    <property type="evidence" value="ECO:0007669"/>
    <property type="project" value="UniProtKB-KW"/>
</dbReference>
<name>A0A4S4BN26_9BACL</name>
<evidence type="ECO:0000256" key="7">
    <source>
        <dbReference type="ARBA" id="ARBA00023136"/>
    </source>
</evidence>
<evidence type="ECO:0000256" key="4">
    <source>
        <dbReference type="ARBA" id="ARBA00022679"/>
    </source>
</evidence>
<keyword evidence="2 10" id="KW-0132">Cell division</keyword>
<keyword evidence="9 10" id="KW-0961">Cell wall biogenesis/degradation</keyword>
<keyword evidence="8 10" id="KW-0131">Cell cycle</keyword>
<evidence type="ECO:0000256" key="3">
    <source>
        <dbReference type="ARBA" id="ARBA00022676"/>
    </source>
</evidence>
<evidence type="ECO:0000313" key="14">
    <source>
        <dbReference type="Proteomes" id="UP000310636"/>
    </source>
</evidence>
<dbReference type="HAMAP" id="MF_00033">
    <property type="entry name" value="MurG"/>
    <property type="match status" value="1"/>
</dbReference>
<comment type="similarity">
    <text evidence="10">Belongs to the glycosyltransferase 28 family. MurG subfamily.</text>
</comment>
<dbReference type="GO" id="GO:0005886">
    <property type="term" value="C:plasma membrane"/>
    <property type="evidence" value="ECO:0007669"/>
    <property type="project" value="UniProtKB-SubCell"/>
</dbReference>
<feature type="binding site" evidence="10">
    <location>
        <position position="177"/>
    </location>
    <ligand>
        <name>UDP-N-acetyl-alpha-D-glucosamine</name>
        <dbReference type="ChEBI" id="CHEBI:57705"/>
    </ligand>
</feature>
<evidence type="ECO:0000256" key="6">
    <source>
        <dbReference type="ARBA" id="ARBA00022984"/>
    </source>
</evidence>
<evidence type="ECO:0000259" key="11">
    <source>
        <dbReference type="Pfam" id="PF03033"/>
    </source>
</evidence>
<feature type="domain" description="Glycosyltransferase family 28 N-terminal" evidence="11">
    <location>
        <begin position="16"/>
        <end position="151"/>
    </location>
</feature>
<evidence type="ECO:0000256" key="5">
    <source>
        <dbReference type="ARBA" id="ARBA00022960"/>
    </source>
</evidence>
<dbReference type="EC" id="2.4.1.227" evidence="10"/>
<proteinExistence type="inferred from homology"/>
<dbReference type="Pfam" id="PF04101">
    <property type="entry name" value="Glyco_tran_28_C"/>
    <property type="match status" value="1"/>
</dbReference>
<dbReference type="OrthoDB" id="9808936at2"/>
<keyword evidence="3 10" id="KW-0328">Glycosyltransferase</keyword>
<evidence type="ECO:0000256" key="10">
    <source>
        <dbReference type="HAMAP-Rule" id="MF_00033"/>
    </source>
</evidence>
<dbReference type="AlphaFoldDB" id="A0A4S4BN26"/>
<feature type="binding site" evidence="10">
    <location>
        <position position="213"/>
    </location>
    <ligand>
        <name>UDP-N-acetyl-alpha-D-glucosamine</name>
        <dbReference type="ChEBI" id="CHEBI:57705"/>
    </ligand>
</feature>
<dbReference type="GO" id="GO:0050511">
    <property type="term" value="F:undecaprenyldiphospho-muramoylpentapeptide beta-N-acetylglucosaminyltransferase activity"/>
    <property type="evidence" value="ECO:0007669"/>
    <property type="project" value="UniProtKB-UniRule"/>
</dbReference>
<dbReference type="PANTHER" id="PTHR21015:SF27">
    <property type="entry name" value="UDP-N-ACETYLGLUCOSAMINE--N-ACETYLMURAMYL-(PENTAPEPTIDE) PYROPHOSPHORYL-UNDECAPRENOL N-ACETYLGLUCOSAMINE TRANSFERASE"/>
    <property type="match status" value="1"/>
</dbReference>
<keyword evidence="1 10" id="KW-1003">Cell membrane</keyword>
<feature type="domain" description="Glycosyl transferase family 28 C-terminal" evidence="12">
    <location>
        <begin position="206"/>
        <end position="351"/>
    </location>
</feature>
<keyword evidence="4 10" id="KW-0808">Transferase</keyword>
<keyword evidence="6 10" id="KW-0573">Peptidoglycan synthesis</keyword>
<dbReference type="Gene3D" id="3.40.50.2000">
    <property type="entry name" value="Glycogen Phosphorylase B"/>
    <property type="match status" value="2"/>
</dbReference>
<comment type="pathway">
    <text evidence="10">Cell wall biogenesis; peptidoglycan biosynthesis.</text>
</comment>
<dbReference type="EMBL" id="SSOB01000026">
    <property type="protein sequence ID" value="THF76248.1"/>
    <property type="molecule type" value="Genomic_DNA"/>
</dbReference>
<dbReference type="GO" id="GO:0005975">
    <property type="term" value="P:carbohydrate metabolic process"/>
    <property type="evidence" value="ECO:0007669"/>
    <property type="project" value="InterPro"/>
</dbReference>
<dbReference type="InterPro" id="IPR004276">
    <property type="entry name" value="GlycoTrans_28_N"/>
</dbReference>
<feature type="binding site" evidence="10">
    <location>
        <begin position="23"/>
        <end position="25"/>
    </location>
    <ligand>
        <name>UDP-N-acetyl-alpha-D-glucosamine</name>
        <dbReference type="ChEBI" id="CHEBI:57705"/>
    </ligand>
</feature>
<dbReference type="SUPFAM" id="SSF53756">
    <property type="entry name" value="UDP-Glycosyltransferase/glycogen phosphorylase"/>
    <property type="match status" value="1"/>
</dbReference>
<evidence type="ECO:0000259" key="12">
    <source>
        <dbReference type="Pfam" id="PF04101"/>
    </source>
</evidence>
<evidence type="ECO:0000256" key="2">
    <source>
        <dbReference type="ARBA" id="ARBA00022618"/>
    </source>
</evidence>
<evidence type="ECO:0000256" key="8">
    <source>
        <dbReference type="ARBA" id="ARBA00023306"/>
    </source>
</evidence>
<comment type="function">
    <text evidence="10">Cell wall formation. Catalyzes the transfer of a GlcNAc subunit on undecaprenyl-pyrophosphoryl-MurNAc-pentapeptide (lipid intermediate I) to form undecaprenyl-pyrophosphoryl-MurNAc-(pentapeptide)GlcNAc (lipid intermediate II).</text>
</comment>